<evidence type="ECO:0000313" key="5">
    <source>
        <dbReference type="EMBL" id="CAL2077442.1"/>
    </source>
</evidence>
<comment type="caution">
    <text evidence="5">The sequence shown here is derived from an EMBL/GenBank/DDBJ whole genome shotgun (WGS) entry which is preliminary data.</text>
</comment>
<keyword evidence="6" id="KW-1185">Reference proteome</keyword>
<evidence type="ECO:0000256" key="2">
    <source>
        <dbReference type="ARBA" id="ARBA00022603"/>
    </source>
</evidence>
<gene>
    <name evidence="5" type="ORF">T190607A01A_10531</name>
</gene>
<dbReference type="Gene3D" id="3.30.1330.30">
    <property type="match status" value="1"/>
</dbReference>
<reference evidence="5 6" key="1">
    <citation type="submission" date="2024-05" db="EMBL/GenBank/DDBJ databases">
        <authorList>
            <person name="Duchaud E."/>
        </authorList>
    </citation>
    <scope>NUCLEOTIDE SEQUENCE [LARGE SCALE GENOMIC DNA]</scope>
    <source>
        <strain evidence="5">Ena-SAMPLE-TAB-13-05-2024-13:56:06:370-140302</strain>
    </source>
</reference>
<protein>
    <submittedName>
        <fullName evidence="5">RNA methyltransferase, TrmH family</fullName>
    </submittedName>
</protein>
<keyword evidence="2 5" id="KW-0489">Methyltransferase</keyword>
<organism evidence="5 6">
    <name type="scientific">Tenacibaculum platacis</name>
    <dbReference type="NCBI Taxonomy" id="3137852"/>
    <lineage>
        <taxon>Bacteria</taxon>
        <taxon>Pseudomonadati</taxon>
        <taxon>Bacteroidota</taxon>
        <taxon>Flavobacteriia</taxon>
        <taxon>Flavobacteriales</taxon>
        <taxon>Flavobacteriaceae</taxon>
        <taxon>Tenacibaculum</taxon>
    </lineage>
</organism>
<evidence type="ECO:0000256" key="3">
    <source>
        <dbReference type="ARBA" id="ARBA00022679"/>
    </source>
</evidence>
<dbReference type="EMBL" id="CAXIXY010000003">
    <property type="protein sequence ID" value="CAL2077442.1"/>
    <property type="molecule type" value="Genomic_DNA"/>
</dbReference>
<dbReference type="InterPro" id="IPR029064">
    <property type="entry name" value="Ribosomal_eL30-like_sf"/>
</dbReference>
<evidence type="ECO:0000259" key="4">
    <source>
        <dbReference type="SMART" id="SM00967"/>
    </source>
</evidence>
<dbReference type="Pfam" id="PF22435">
    <property type="entry name" value="MRM3-like_sub_bind"/>
    <property type="match status" value="1"/>
</dbReference>
<dbReference type="InterPro" id="IPR029028">
    <property type="entry name" value="Alpha/beta_knot_MTases"/>
</dbReference>
<dbReference type="GO" id="GO:0032259">
    <property type="term" value="P:methylation"/>
    <property type="evidence" value="ECO:0007669"/>
    <property type="project" value="UniProtKB-KW"/>
</dbReference>
<dbReference type="PANTHER" id="PTHR43191:SF2">
    <property type="entry name" value="RRNA METHYLTRANSFERASE 3, MITOCHONDRIAL"/>
    <property type="match status" value="1"/>
</dbReference>
<feature type="domain" description="RNA 2-O ribose methyltransferase substrate binding" evidence="4">
    <location>
        <begin position="27"/>
        <end position="93"/>
    </location>
</feature>
<dbReference type="SUPFAM" id="SSF55315">
    <property type="entry name" value="L30e-like"/>
    <property type="match status" value="1"/>
</dbReference>
<dbReference type="InterPro" id="IPR013123">
    <property type="entry name" value="SpoU_subst-bd"/>
</dbReference>
<dbReference type="PANTHER" id="PTHR43191">
    <property type="entry name" value="RRNA METHYLTRANSFERASE 3"/>
    <property type="match status" value="1"/>
</dbReference>
<dbReference type="InterPro" id="IPR051259">
    <property type="entry name" value="rRNA_Methyltransferase"/>
</dbReference>
<accession>A0ABP1EEX7</accession>
<dbReference type="SMART" id="SM00967">
    <property type="entry name" value="SpoU_sub_bind"/>
    <property type="match status" value="1"/>
</dbReference>
<dbReference type="Pfam" id="PF00588">
    <property type="entry name" value="SpoU_methylase"/>
    <property type="match status" value="1"/>
</dbReference>
<evidence type="ECO:0000256" key="1">
    <source>
        <dbReference type="ARBA" id="ARBA00007228"/>
    </source>
</evidence>
<dbReference type="InterPro" id="IPR001537">
    <property type="entry name" value="SpoU_MeTrfase"/>
</dbReference>
<dbReference type="InterPro" id="IPR029026">
    <property type="entry name" value="tRNA_m1G_MTases_N"/>
</dbReference>
<proteinExistence type="inferred from homology"/>
<dbReference type="GO" id="GO:0008168">
    <property type="term" value="F:methyltransferase activity"/>
    <property type="evidence" value="ECO:0007669"/>
    <property type="project" value="UniProtKB-KW"/>
</dbReference>
<name>A0ABP1EEX7_9FLAO</name>
<dbReference type="Proteomes" id="UP001497416">
    <property type="component" value="Unassembled WGS sequence"/>
</dbReference>
<dbReference type="RefSeq" id="WP_348710135.1">
    <property type="nucleotide sequence ID" value="NZ_CAXIXY010000003.1"/>
</dbReference>
<comment type="similarity">
    <text evidence="1">Belongs to the class IV-like SAM-binding methyltransferase superfamily. RNA methyltransferase TrmH family.</text>
</comment>
<sequence length="246" mass="27288">MSLSKNQTKLINSLRQKKYRQENGLFVAEGIKVVNELLNSDLEIERIFTTELGIFSELDQTKVVEISEAELKKVSTFKTPNKVLGVFKIPSTKAIAEEGLVLALDTINDPGNLGTIVRLCDWFGIEQLVCSTDTVDCYNQKVIQSTMGSITRVNIVYAELKDFLKNTKLPTFTADMDGDNVYQTELPKEAVLVMGNEANGISEEINNVIQSKLTIPRFGETQKTESLNVATATAILLSEFKRGTSI</sequence>
<dbReference type="Gene3D" id="3.40.1280.10">
    <property type="match status" value="1"/>
</dbReference>
<keyword evidence="3" id="KW-0808">Transferase</keyword>
<dbReference type="SUPFAM" id="SSF75217">
    <property type="entry name" value="alpha/beta knot"/>
    <property type="match status" value="1"/>
</dbReference>
<dbReference type="CDD" id="cd18109">
    <property type="entry name" value="SpoU-like_RNA-MTase"/>
    <property type="match status" value="1"/>
</dbReference>
<evidence type="ECO:0000313" key="6">
    <source>
        <dbReference type="Proteomes" id="UP001497416"/>
    </source>
</evidence>
<dbReference type="InterPro" id="IPR053888">
    <property type="entry name" value="MRM3-like_sub_bind"/>
</dbReference>